<dbReference type="NCBIfam" id="NF003768">
    <property type="entry name" value="PRK05365.1"/>
    <property type="match status" value="1"/>
</dbReference>
<protein>
    <submittedName>
        <fullName evidence="2">Malonic semialdehyde reductase</fullName>
        <ecNumber evidence="2">1.1.1.298</ecNumber>
    </submittedName>
</protein>
<dbReference type="EMBL" id="SZYE01000142">
    <property type="protein sequence ID" value="TKR22768.1"/>
    <property type="molecule type" value="Genomic_DNA"/>
</dbReference>
<accession>A0A7Z8JXA9</accession>
<dbReference type="Pfam" id="PF00881">
    <property type="entry name" value="Nitroreductase"/>
    <property type="match status" value="1"/>
</dbReference>
<dbReference type="InterPro" id="IPR000415">
    <property type="entry name" value="Nitroreductase-like"/>
</dbReference>
<name>A0A7Z8JXA9_9CELL</name>
<sequence length="213" mass="23175">MSIDTAPQTTDLRVPQEVVDLVFRDARTVNTFTDGDVTDDQVRAVWDVVRWGPTAMNSLPARLLLVRSAEGRERLVEHMNEGNKAKTLRAPLSIVVAADLDFHEQLPRLAPHMAGARDNFAGIEDVRARMSRDNAFLQAGYLIVGLRAAGLHVGPMTGYDAAGLDADLFAGTGWRSIMVLNVGSAPADLEGFGMPASHPRQGRLDFEDVARSI</sequence>
<proteinExistence type="predicted"/>
<keyword evidence="2" id="KW-0560">Oxidoreductase</keyword>
<evidence type="ECO:0000313" key="3">
    <source>
        <dbReference type="Proteomes" id="UP000308121"/>
    </source>
</evidence>
<dbReference type="InterPro" id="IPR029479">
    <property type="entry name" value="Nitroreductase"/>
</dbReference>
<dbReference type="Proteomes" id="UP000308121">
    <property type="component" value="Unassembled WGS sequence"/>
</dbReference>
<organism evidence="2 3">
    <name type="scientific">Cellulomonas hominis</name>
    <dbReference type="NCBI Taxonomy" id="156981"/>
    <lineage>
        <taxon>Bacteria</taxon>
        <taxon>Bacillati</taxon>
        <taxon>Actinomycetota</taxon>
        <taxon>Actinomycetes</taxon>
        <taxon>Micrococcales</taxon>
        <taxon>Cellulomonadaceae</taxon>
        <taxon>Cellulomonas</taxon>
    </lineage>
</organism>
<dbReference type="Gene3D" id="3.40.109.10">
    <property type="entry name" value="NADH Oxidase"/>
    <property type="match status" value="1"/>
</dbReference>
<dbReference type="InterPro" id="IPR050461">
    <property type="entry name" value="Nitroreductase_HadB/RutE"/>
</dbReference>
<dbReference type="EC" id="1.1.1.298" evidence="2"/>
<dbReference type="PANTHER" id="PTHR43543">
    <property type="entry name" value="MALONIC SEMIALDEHYDE REDUCTASE RUTE-RELATED"/>
    <property type="match status" value="1"/>
</dbReference>
<comment type="caution">
    <text evidence="2">The sequence shown here is derived from an EMBL/GenBank/DDBJ whole genome shotgun (WGS) entry which is preliminary data.</text>
</comment>
<reference evidence="2 3" key="1">
    <citation type="submission" date="2019-05" db="EMBL/GenBank/DDBJ databases">
        <title>Genome sequence of Cellulomonas hominis strain CS1.</title>
        <authorList>
            <person name="Belmont J."/>
            <person name="Maclea K.S."/>
        </authorList>
    </citation>
    <scope>NUCLEOTIDE SEQUENCE [LARGE SCALE GENOMIC DNA]</scope>
    <source>
        <strain evidence="2 3">CS1</strain>
    </source>
</reference>
<dbReference type="AlphaFoldDB" id="A0A7Z8JXA9"/>
<dbReference type="GO" id="GO:0035527">
    <property type="term" value="F:3-hydroxypropionate dehydrogenase (NADP+) activity"/>
    <property type="evidence" value="ECO:0007669"/>
    <property type="project" value="UniProtKB-EC"/>
</dbReference>
<feature type="domain" description="Nitroreductase" evidence="1">
    <location>
        <begin position="26"/>
        <end position="183"/>
    </location>
</feature>
<dbReference type="PANTHER" id="PTHR43543:SF1">
    <property type="entry name" value="MALONIC SEMIALDEHYDE REDUCTASE RUTE-RELATED"/>
    <property type="match status" value="1"/>
</dbReference>
<evidence type="ECO:0000313" key="2">
    <source>
        <dbReference type="EMBL" id="TKR22768.1"/>
    </source>
</evidence>
<evidence type="ECO:0000259" key="1">
    <source>
        <dbReference type="Pfam" id="PF00881"/>
    </source>
</evidence>
<dbReference type="RefSeq" id="WP_154730400.1">
    <property type="nucleotide sequence ID" value="NZ_SZYE01000142.1"/>
</dbReference>
<dbReference type="SUPFAM" id="SSF55469">
    <property type="entry name" value="FMN-dependent nitroreductase-like"/>
    <property type="match status" value="1"/>
</dbReference>
<dbReference type="OrthoDB" id="9784375at2"/>
<gene>
    <name evidence="2" type="ORF">FA014_14695</name>
</gene>